<name>A0A3Q9R4W7_9CAUD</name>
<proteinExistence type="predicted"/>
<dbReference type="EMBL" id="MK061412">
    <property type="protein sequence ID" value="AZU97211.1"/>
    <property type="molecule type" value="Genomic_DNA"/>
</dbReference>
<reference evidence="1 2" key="1">
    <citation type="submission" date="2018-10" db="EMBL/GenBank/DDBJ databases">
        <authorList>
            <person name="Soria N.A."/>
            <person name="Batley M.G."/>
            <person name="Hanafy A."/>
            <person name="Singh N."/>
            <person name="Shaffer C.D."/>
            <person name="Weston-Hafer K.A."/>
            <person name="Russell D.A."/>
            <person name="Pope W.H."/>
            <person name="Jacobs-Sera D."/>
            <person name="Hendrix R.W."/>
            <person name="Hatfull G.F."/>
        </authorList>
    </citation>
    <scope>NUCLEOTIDE SEQUENCE [LARGE SCALE GENOMIC DNA]</scope>
</reference>
<accession>A0A3Q9R4W7</accession>
<dbReference type="Proteomes" id="UP000284334">
    <property type="component" value="Segment"/>
</dbReference>
<keyword evidence="2" id="KW-1185">Reference proteome</keyword>
<dbReference type="KEGG" id="vg:55612847"/>
<dbReference type="RefSeq" id="YP_009842596.1">
    <property type="nucleotide sequence ID" value="NC_048742.1"/>
</dbReference>
<dbReference type="GeneID" id="55612847"/>
<dbReference type="InterPro" id="IPR008991">
    <property type="entry name" value="Translation_prot_SH3-like_sf"/>
</dbReference>
<organism evidence="1 2">
    <name type="scientific">Streptomyces phage Gilson</name>
    <dbReference type="NCBI Taxonomy" id="2488789"/>
    <lineage>
        <taxon>Viruses</taxon>
        <taxon>Duplodnaviria</taxon>
        <taxon>Heunggongvirae</taxon>
        <taxon>Uroviricota</taxon>
        <taxon>Caudoviricetes</taxon>
        <taxon>Stanwilliamsviridae</taxon>
        <taxon>Loccivirinae</taxon>
        <taxon>Gilsonvirus</taxon>
        <taxon>Gilsonvirus gilson</taxon>
    </lineage>
</organism>
<gene>
    <name evidence="1" type="primary">157</name>
    <name evidence="1" type="ORF">SEA_GILSON_157</name>
</gene>
<sequence>MGYTRVRKGDNVFVQKGPDKGKKLKVTEEGKGMNRDYIKLSNGEWYHQDMVSGTGM</sequence>
<protein>
    <submittedName>
        <fullName evidence="1">Uncharacterized protein</fullName>
    </submittedName>
</protein>
<evidence type="ECO:0000313" key="2">
    <source>
        <dbReference type="Proteomes" id="UP000284334"/>
    </source>
</evidence>
<evidence type="ECO:0000313" key="1">
    <source>
        <dbReference type="EMBL" id="AZU97211.1"/>
    </source>
</evidence>
<dbReference type="SUPFAM" id="SSF50104">
    <property type="entry name" value="Translation proteins SH3-like domain"/>
    <property type="match status" value="1"/>
</dbReference>